<organism evidence="6 7">
    <name type="scientific">Allosediminivita pacifica</name>
    <dbReference type="NCBI Taxonomy" id="1267769"/>
    <lineage>
        <taxon>Bacteria</taxon>
        <taxon>Pseudomonadati</taxon>
        <taxon>Pseudomonadota</taxon>
        <taxon>Alphaproteobacteria</taxon>
        <taxon>Rhodobacterales</taxon>
        <taxon>Paracoccaceae</taxon>
        <taxon>Allosediminivita</taxon>
    </lineage>
</organism>
<dbReference type="Proteomes" id="UP000244069">
    <property type="component" value="Unassembled WGS sequence"/>
</dbReference>
<dbReference type="InterPro" id="IPR004113">
    <property type="entry name" value="FAD-bd_oxidored_4_C"/>
</dbReference>
<dbReference type="InterPro" id="IPR016164">
    <property type="entry name" value="FAD-linked_Oxase-like_C"/>
</dbReference>
<comment type="similarity">
    <text evidence="2">Belongs to the FAD-binding oxidoreductase/transferase type 4 family.</text>
</comment>
<dbReference type="GO" id="GO:0022904">
    <property type="term" value="P:respiratory electron transport chain"/>
    <property type="evidence" value="ECO:0007669"/>
    <property type="project" value="TreeGrafter"/>
</dbReference>
<evidence type="ECO:0000256" key="1">
    <source>
        <dbReference type="ARBA" id="ARBA00001974"/>
    </source>
</evidence>
<dbReference type="PANTHER" id="PTHR43716:SF2">
    <property type="entry name" value="BLL6224 PROTEIN"/>
    <property type="match status" value="1"/>
</dbReference>
<dbReference type="EMBL" id="QBKN01000007">
    <property type="protein sequence ID" value="PTX49273.1"/>
    <property type="molecule type" value="Genomic_DNA"/>
</dbReference>
<dbReference type="Pfam" id="PF01565">
    <property type="entry name" value="FAD_binding_4"/>
    <property type="match status" value="1"/>
</dbReference>
<evidence type="ECO:0000259" key="5">
    <source>
        <dbReference type="PROSITE" id="PS51387"/>
    </source>
</evidence>
<evidence type="ECO:0000256" key="4">
    <source>
        <dbReference type="ARBA" id="ARBA00022827"/>
    </source>
</evidence>
<dbReference type="InterPro" id="IPR016169">
    <property type="entry name" value="FAD-bd_PCMH_sub2"/>
</dbReference>
<evidence type="ECO:0000256" key="2">
    <source>
        <dbReference type="ARBA" id="ARBA00008000"/>
    </source>
</evidence>
<evidence type="ECO:0000313" key="7">
    <source>
        <dbReference type="Proteomes" id="UP000244069"/>
    </source>
</evidence>
<dbReference type="PANTHER" id="PTHR43716">
    <property type="entry name" value="D-2-HYDROXYGLUTARATE DEHYDROGENASE, MITOCHONDRIAL"/>
    <property type="match status" value="1"/>
</dbReference>
<evidence type="ECO:0000256" key="3">
    <source>
        <dbReference type="ARBA" id="ARBA00022630"/>
    </source>
</evidence>
<protein>
    <submittedName>
        <fullName evidence="6">FAD/FMN-containing dehydrogenase</fullName>
    </submittedName>
</protein>
<dbReference type="GO" id="GO:0071949">
    <property type="term" value="F:FAD binding"/>
    <property type="evidence" value="ECO:0007669"/>
    <property type="project" value="InterPro"/>
</dbReference>
<keyword evidence="3" id="KW-0285">Flavoprotein</keyword>
<dbReference type="InterPro" id="IPR006094">
    <property type="entry name" value="Oxid_FAD_bind_N"/>
</dbReference>
<dbReference type="Gene3D" id="3.30.43.10">
    <property type="entry name" value="Uridine Diphospho-n-acetylenolpyruvylglucosamine Reductase, domain 2"/>
    <property type="match status" value="1"/>
</dbReference>
<evidence type="ECO:0000313" key="6">
    <source>
        <dbReference type="EMBL" id="PTX49273.1"/>
    </source>
</evidence>
<dbReference type="Gene3D" id="3.30.70.2740">
    <property type="match status" value="1"/>
</dbReference>
<dbReference type="OrthoDB" id="9811557at2"/>
<dbReference type="AlphaFoldDB" id="A0A2T6AZT9"/>
<proteinExistence type="inferred from homology"/>
<dbReference type="Gene3D" id="3.30.465.10">
    <property type="match status" value="1"/>
</dbReference>
<dbReference type="InterPro" id="IPR051264">
    <property type="entry name" value="FAD-oxidored/transferase_4"/>
</dbReference>
<sequence>MTILERLAGVVGARNALTGDDAQGYREDWTGAYAWEPLCVVKPASTAEVSEVIKIAHETGTPVVPLGGQTGLTGATEGQGAIMLSLERMNAIREIRGPARLAIVEAGVILTELHEAAEAMGLAFPLTFGARGSARIGGVLSTNAGGSNVVRYGNTRDLVLGLEAVLADGTVVDLMSELHKDNSGYNLKHLLIGAEGTLGVITAAVVKLVPRPRAFATAMVAVETLDDALDLLNRLQEASGGAVEAFEYMSPRYMAEYLARFPEARAPFEKPQEVTLLVELGAVAPRDAVPGDDGQVPMAALLEHELGALLEAGRLRDAVVAQNAAQRAEMWARREAAAEVATRATMVNNDIALPLDKVSAFLDEMPGKLAALDPEALVLTVAHLGDGNLHYSVWPGNTDPGARDAIMEAVEEEVLRLGGSFSAEHGIGLTKLPSMRRRKDPAALAAMRAIKAALDPKGILNPGKLLPPEG</sequence>
<dbReference type="InterPro" id="IPR016167">
    <property type="entry name" value="FAD-bd_PCMH_sub1"/>
</dbReference>
<dbReference type="PROSITE" id="PS51387">
    <property type="entry name" value="FAD_PCMH"/>
    <property type="match status" value="1"/>
</dbReference>
<feature type="domain" description="FAD-binding PCMH-type" evidence="5">
    <location>
        <begin position="33"/>
        <end position="211"/>
    </location>
</feature>
<keyword evidence="4" id="KW-0274">FAD</keyword>
<dbReference type="SUPFAM" id="SSF56176">
    <property type="entry name" value="FAD-binding/transporter-associated domain-like"/>
    <property type="match status" value="1"/>
</dbReference>
<dbReference type="InterPro" id="IPR036318">
    <property type="entry name" value="FAD-bd_PCMH-like_sf"/>
</dbReference>
<dbReference type="InterPro" id="IPR016171">
    <property type="entry name" value="Vanillyl_alc_oxidase_C-sub2"/>
</dbReference>
<dbReference type="SUPFAM" id="SSF55103">
    <property type="entry name" value="FAD-linked oxidases, C-terminal domain"/>
    <property type="match status" value="1"/>
</dbReference>
<dbReference type="FunFam" id="1.10.45.10:FF:000001">
    <property type="entry name" value="D-lactate dehydrogenase mitochondrial"/>
    <property type="match status" value="1"/>
</dbReference>
<dbReference type="Gene3D" id="3.30.70.2190">
    <property type="match status" value="1"/>
</dbReference>
<gene>
    <name evidence="6" type="ORF">C8N44_107113</name>
</gene>
<accession>A0A2T6AZT9</accession>
<dbReference type="Gene3D" id="1.10.45.10">
    <property type="entry name" value="Vanillyl-alcohol Oxidase, Chain A, domain 4"/>
    <property type="match status" value="1"/>
</dbReference>
<dbReference type="RefSeq" id="WP_107975531.1">
    <property type="nucleotide sequence ID" value="NZ_BMEZ01000007.1"/>
</dbReference>
<dbReference type="GO" id="GO:0003824">
    <property type="term" value="F:catalytic activity"/>
    <property type="evidence" value="ECO:0007669"/>
    <property type="project" value="InterPro"/>
</dbReference>
<comment type="caution">
    <text evidence="6">The sequence shown here is derived from an EMBL/GenBank/DDBJ whole genome shotgun (WGS) entry which is preliminary data.</text>
</comment>
<comment type="cofactor">
    <cofactor evidence="1">
        <name>FAD</name>
        <dbReference type="ChEBI" id="CHEBI:57692"/>
    </cofactor>
</comment>
<dbReference type="InterPro" id="IPR016166">
    <property type="entry name" value="FAD-bd_PCMH"/>
</dbReference>
<dbReference type="Pfam" id="PF02913">
    <property type="entry name" value="FAD-oxidase_C"/>
    <property type="match status" value="1"/>
</dbReference>
<keyword evidence="7" id="KW-1185">Reference proteome</keyword>
<reference evidence="6 7" key="1">
    <citation type="submission" date="2018-04" db="EMBL/GenBank/DDBJ databases">
        <title>Genomic Encyclopedia of Archaeal and Bacterial Type Strains, Phase II (KMG-II): from individual species to whole genera.</title>
        <authorList>
            <person name="Goeker M."/>
        </authorList>
    </citation>
    <scope>NUCLEOTIDE SEQUENCE [LARGE SCALE GENOMIC DNA]</scope>
    <source>
        <strain evidence="6 7">DSM 29329</strain>
    </source>
</reference>
<name>A0A2T6AZT9_9RHOB</name>